<keyword evidence="3" id="KW-1133">Transmembrane helix</keyword>
<dbReference type="Proteomes" id="UP000641139">
    <property type="component" value="Unassembled WGS sequence"/>
</dbReference>
<dbReference type="PANTHER" id="PTHR44145:SF3">
    <property type="entry name" value="DNAJ HOMOLOG SUBFAMILY A MEMBER 3, MITOCHONDRIAL"/>
    <property type="match status" value="1"/>
</dbReference>
<feature type="compositionally biased region" description="Basic and acidic residues" evidence="2">
    <location>
        <begin position="77"/>
        <end position="92"/>
    </location>
</feature>
<dbReference type="PRINTS" id="PR00625">
    <property type="entry name" value="JDOMAIN"/>
</dbReference>
<organism evidence="5 6">
    <name type="scientific">Capnocytophaga periodontitidis</name>
    <dbReference type="NCBI Taxonomy" id="2795027"/>
    <lineage>
        <taxon>Bacteria</taxon>
        <taxon>Pseudomonadati</taxon>
        <taxon>Bacteroidota</taxon>
        <taxon>Flavobacteriia</taxon>
        <taxon>Flavobacteriales</taxon>
        <taxon>Flavobacteriaceae</taxon>
        <taxon>Capnocytophaga</taxon>
    </lineage>
</organism>
<gene>
    <name evidence="5" type="ORF">I7X30_02370</name>
</gene>
<proteinExistence type="predicted"/>
<accession>A0ABS0SJI7</accession>
<sequence length="179" mass="20839">MTVKDYYQVLGLTPEAPTEEIRTAYRKLAKANHPDKHKGDPIYVEKFKDLQEAYDVLSDSYKRKEYDDQLARQNSYNKKDAKKSADNKKADKSSNNASKTSQPDEFSQPEQPSQPRPEEIKDMHTLVDMYFKKRDITLQARKQYDSFLASPRKKYINWVTFIALLLFIAGVVVAMMFLN</sequence>
<protein>
    <submittedName>
        <fullName evidence="5">J domain-containing protein</fullName>
    </submittedName>
</protein>
<feature type="domain" description="J" evidence="4">
    <location>
        <begin position="5"/>
        <end position="70"/>
    </location>
</feature>
<feature type="compositionally biased region" description="Low complexity" evidence="2">
    <location>
        <begin position="93"/>
        <end position="113"/>
    </location>
</feature>
<evidence type="ECO:0000259" key="4">
    <source>
        <dbReference type="PROSITE" id="PS50076"/>
    </source>
</evidence>
<dbReference type="SMART" id="SM00271">
    <property type="entry name" value="DnaJ"/>
    <property type="match status" value="1"/>
</dbReference>
<evidence type="ECO:0000313" key="6">
    <source>
        <dbReference type="Proteomes" id="UP000641139"/>
    </source>
</evidence>
<keyword evidence="3" id="KW-0812">Transmembrane</keyword>
<evidence type="ECO:0000256" key="3">
    <source>
        <dbReference type="SAM" id="Phobius"/>
    </source>
</evidence>
<dbReference type="PROSITE" id="PS00636">
    <property type="entry name" value="DNAJ_1"/>
    <property type="match status" value="1"/>
</dbReference>
<evidence type="ECO:0000313" key="5">
    <source>
        <dbReference type="EMBL" id="MBI1645910.1"/>
    </source>
</evidence>
<dbReference type="SUPFAM" id="SSF46565">
    <property type="entry name" value="Chaperone J-domain"/>
    <property type="match status" value="1"/>
</dbReference>
<dbReference type="RefSeq" id="WP_198465864.1">
    <property type="nucleotide sequence ID" value="NZ_JAEFDC010000001.1"/>
</dbReference>
<reference evidence="5 6" key="1">
    <citation type="journal article" date="2021" name="Int. J. Syst. Evol. Microbiol.">
        <title>Capnocytophaga periodontitidis sp. nov., isolated from subgingival plaque of periodontitis patient.</title>
        <authorList>
            <person name="Zhang Y."/>
            <person name="Qiao D."/>
            <person name="Shi W."/>
            <person name="Wu D."/>
            <person name="Cai M."/>
        </authorList>
    </citation>
    <scope>NUCLEOTIDE SEQUENCE [LARGE SCALE GENOMIC DNA]</scope>
    <source>
        <strain evidence="5 6">051621</strain>
    </source>
</reference>
<dbReference type="PROSITE" id="PS50076">
    <property type="entry name" value="DNAJ_2"/>
    <property type="match status" value="1"/>
</dbReference>
<evidence type="ECO:0000256" key="1">
    <source>
        <dbReference type="ARBA" id="ARBA00023186"/>
    </source>
</evidence>
<dbReference type="PANTHER" id="PTHR44145">
    <property type="entry name" value="DNAJ HOMOLOG SUBFAMILY A MEMBER 3, MITOCHONDRIAL"/>
    <property type="match status" value="1"/>
</dbReference>
<keyword evidence="6" id="KW-1185">Reference proteome</keyword>
<dbReference type="Pfam" id="PF00226">
    <property type="entry name" value="DnaJ"/>
    <property type="match status" value="1"/>
</dbReference>
<dbReference type="InterPro" id="IPR001623">
    <property type="entry name" value="DnaJ_domain"/>
</dbReference>
<evidence type="ECO:0000256" key="2">
    <source>
        <dbReference type="SAM" id="MobiDB-lite"/>
    </source>
</evidence>
<dbReference type="InterPro" id="IPR036869">
    <property type="entry name" value="J_dom_sf"/>
</dbReference>
<dbReference type="CDD" id="cd06257">
    <property type="entry name" value="DnaJ"/>
    <property type="match status" value="1"/>
</dbReference>
<name>A0ABS0SJI7_9FLAO</name>
<feature type="region of interest" description="Disordered" evidence="2">
    <location>
        <begin position="67"/>
        <end position="119"/>
    </location>
</feature>
<dbReference type="EMBL" id="JAEFDC010000001">
    <property type="protein sequence ID" value="MBI1645910.1"/>
    <property type="molecule type" value="Genomic_DNA"/>
</dbReference>
<dbReference type="Gene3D" id="1.10.287.110">
    <property type="entry name" value="DnaJ domain"/>
    <property type="match status" value="1"/>
</dbReference>
<keyword evidence="1" id="KW-0143">Chaperone</keyword>
<dbReference type="InterPro" id="IPR018253">
    <property type="entry name" value="DnaJ_domain_CS"/>
</dbReference>
<feature type="transmembrane region" description="Helical" evidence="3">
    <location>
        <begin position="155"/>
        <end position="178"/>
    </location>
</feature>
<keyword evidence="3" id="KW-0472">Membrane</keyword>
<comment type="caution">
    <text evidence="5">The sequence shown here is derived from an EMBL/GenBank/DDBJ whole genome shotgun (WGS) entry which is preliminary data.</text>
</comment>
<dbReference type="InterPro" id="IPR051938">
    <property type="entry name" value="Apopto_cytoskel_mod"/>
</dbReference>